<reference evidence="1 2" key="1">
    <citation type="submission" date="2016-08" db="EMBL/GenBank/DDBJ databases">
        <authorList>
            <person name="Seilhamer J.J."/>
        </authorList>
    </citation>
    <scope>NUCLEOTIDE SEQUENCE [LARGE SCALE GENOMIC DNA]</scope>
    <source>
        <strain evidence="1 2">CCBAU 10071</strain>
    </source>
</reference>
<dbReference type="Proteomes" id="UP000183174">
    <property type="component" value="Unassembled WGS sequence"/>
</dbReference>
<sequence length="136" mass="15360">MCAINRNISEPPSHWECAEYAVQACPFLSNPRMRRNEKDLPAAHVEPAGYMIRRNPGDIGIWVTKTYSAVRLGHTGVLFRLGDPERVVWYREGRKAKRAEVEESIETGLPELLRGGEISDAELAGLRRKAEQYLPA</sequence>
<dbReference type="EMBL" id="FMAE01000030">
    <property type="protein sequence ID" value="SCB52237.1"/>
    <property type="molecule type" value="Genomic_DNA"/>
</dbReference>
<dbReference type="AlphaFoldDB" id="A0A1C3XIX5"/>
<protein>
    <submittedName>
        <fullName evidence="1">Uncharacterized protein</fullName>
    </submittedName>
</protein>
<evidence type="ECO:0000313" key="2">
    <source>
        <dbReference type="Proteomes" id="UP000183174"/>
    </source>
</evidence>
<gene>
    <name evidence="1" type="ORF">GA0061099_10302</name>
</gene>
<proteinExistence type="predicted"/>
<organism evidence="1 2">
    <name type="scientific">Bradyrhizobium yuanmingense</name>
    <dbReference type="NCBI Taxonomy" id="108015"/>
    <lineage>
        <taxon>Bacteria</taxon>
        <taxon>Pseudomonadati</taxon>
        <taxon>Pseudomonadota</taxon>
        <taxon>Alphaproteobacteria</taxon>
        <taxon>Hyphomicrobiales</taxon>
        <taxon>Nitrobacteraceae</taxon>
        <taxon>Bradyrhizobium</taxon>
    </lineage>
</organism>
<name>A0A1C3XIX5_9BRAD</name>
<dbReference type="RefSeq" id="WP_141697761.1">
    <property type="nucleotide sequence ID" value="NZ_FMAE01000030.1"/>
</dbReference>
<evidence type="ECO:0000313" key="1">
    <source>
        <dbReference type="EMBL" id="SCB52237.1"/>
    </source>
</evidence>
<accession>A0A1C3XIX5</accession>